<dbReference type="EMBL" id="MCBS01023722">
    <property type="protein sequence ID" value="RKF74907.1"/>
    <property type="molecule type" value="Genomic_DNA"/>
</dbReference>
<comment type="caution">
    <text evidence="1">The sequence shown here is derived from an EMBL/GenBank/DDBJ whole genome shotgun (WGS) entry which is preliminary data.</text>
</comment>
<dbReference type="Proteomes" id="UP000285326">
    <property type="component" value="Unassembled WGS sequence"/>
</dbReference>
<gene>
    <name evidence="1" type="ORF">GcM1_237108</name>
</gene>
<reference evidence="1 2" key="1">
    <citation type="journal article" date="2018" name="BMC Genomics">
        <title>Comparative genome analyses reveal sequence features reflecting distinct modes of host-adaptation between dicot and monocot powdery mildew.</title>
        <authorList>
            <person name="Wu Y."/>
            <person name="Ma X."/>
            <person name="Pan Z."/>
            <person name="Kale S.D."/>
            <person name="Song Y."/>
            <person name="King H."/>
            <person name="Zhang Q."/>
            <person name="Presley C."/>
            <person name="Deng X."/>
            <person name="Wei C.I."/>
            <person name="Xiao S."/>
        </authorList>
    </citation>
    <scope>NUCLEOTIDE SEQUENCE [LARGE SCALE GENOMIC DNA]</scope>
    <source>
        <strain evidence="1">UMSG1</strain>
    </source>
</reference>
<evidence type="ECO:0000313" key="1">
    <source>
        <dbReference type="EMBL" id="RKF74907.1"/>
    </source>
</evidence>
<evidence type="ECO:0000313" key="2">
    <source>
        <dbReference type="Proteomes" id="UP000285326"/>
    </source>
</evidence>
<proteinExistence type="predicted"/>
<sequence>DSGIEALINNIDLSEVKDYEGDTQETYFGEVDGKELFHAIENLSVQHAILGNHSTEDYDTREILTSSTMRYNDLEYHGIMIDISAAAKSAAGYKQYLAYRRLHKEYSPHIDTAKGKSTNIKFGIGITTPIGTVGVYTPLRYIEFFVVNVDTPFQLSLKDMNRLGVYFHNDENALI</sequence>
<accession>A0A420IK46</accession>
<name>A0A420IK46_9PEZI</name>
<protein>
    <submittedName>
        <fullName evidence="1">Uncharacterized protein</fullName>
    </submittedName>
</protein>
<feature type="non-terminal residue" evidence="1">
    <location>
        <position position="1"/>
    </location>
</feature>
<dbReference type="AlphaFoldDB" id="A0A420IK46"/>
<organism evidence="1 2">
    <name type="scientific">Golovinomyces cichoracearum</name>
    <dbReference type="NCBI Taxonomy" id="62708"/>
    <lineage>
        <taxon>Eukaryota</taxon>
        <taxon>Fungi</taxon>
        <taxon>Dikarya</taxon>
        <taxon>Ascomycota</taxon>
        <taxon>Pezizomycotina</taxon>
        <taxon>Leotiomycetes</taxon>
        <taxon>Erysiphales</taxon>
        <taxon>Erysiphaceae</taxon>
        <taxon>Golovinomyces</taxon>
    </lineage>
</organism>